<comment type="caution">
    <text evidence="2">The sequence shown here is derived from an EMBL/GenBank/DDBJ whole genome shotgun (WGS) entry which is preliminary data.</text>
</comment>
<evidence type="ECO:0000313" key="2">
    <source>
        <dbReference type="EMBL" id="MYR34626.1"/>
    </source>
</evidence>
<proteinExistence type="predicted"/>
<sequence length="66" mass="7395">MPLEGDHQVCGYDERMFSFVLSVLALTVVVGIFLSIFIGGAVYVARTRRNGTEAMLTGARRFRELR</sequence>
<dbReference type="EMBL" id="WWHY01000001">
    <property type="protein sequence ID" value="MYR34626.1"/>
    <property type="molecule type" value="Genomic_DNA"/>
</dbReference>
<gene>
    <name evidence="2" type="ORF">GTW20_20840</name>
</gene>
<accession>A0A7K2IXP8</accession>
<evidence type="ECO:0000256" key="1">
    <source>
        <dbReference type="SAM" id="Phobius"/>
    </source>
</evidence>
<reference evidence="2 3" key="1">
    <citation type="journal article" date="2019" name="Nat. Commun.">
        <title>The antimicrobial potential of Streptomyces from insect microbiomes.</title>
        <authorList>
            <person name="Chevrette M.G."/>
            <person name="Carlson C.M."/>
            <person name="Ortega H.E."/>
            <person name="Thomas C."/>
            <person name="Ananiev G.E."/>
            <person name="Barns K.J."/>
            <person name="Book A.J."/>
            <person name="Cagnazzo J."/>
            <person name="Carlos C."/>
            <person name="Flanigan W."/>
            <person name="Grubbs K.J."/>
            <person name="Horn H.A."/>
            <person name="Hoffmann F.M."/>
            <person name="Klassen J.L."/>
            <person name="Knack J.J."/>
            <person name="Lewin G.R."/>
            <person name="McDonald B.R."/>
            <person name="Muller L."/>
            <person name="Melo W.G.P."/>
            <person name="Pinto-Tomas A.A."/>
            <person name="Schmitz A."/>
            <person name="Wendt-Pienkowski E."/>
            <person name="Wildman S."/>
            <person name="Zhao M."/>
            <person name="Zhang F."/>
            <person name="Bugni T.S."/>
            <person name="Andes D.R."/>
            <person name="Pupo M.T."/>
            <person name="Currie C.R."/>
        </authorList>
    </citation>
    <scope>NUCLEOTIDE SEQUENCE [LARGE SCALE GENOMIC DNA]</scope>
    <source>
        <strain evidence="2 3">SID5840</strain>
    </source>
</reference>
<dbReference type="OMA" id="CGYDERM"/>
<protein>
    <submittedName>
        <fullName evidence="2">Uncharacterized protein</fullName>
    </submittedName>
</protein>
<keyword evidence="1" id="KW-0812">Transmembrane</keyword>
<dbReference type="AlphaFoldDB" id="A0A7K2IXP8"/>
<name>A0A7K2IXP8_9ACTN</name>
<evidence type="ECO:0000313" key="3">
    <source>
        <dbReference type="Proteomes" id="UP000467124"/>
    </source>
</evidence>
<organism evidence="2 3">
    <name type="scientific">Nocardiopsis alba</name>
    <dbReference type="NCBI Taxonomy" id="53437"/>
    <lineage>
        <taxon>Bacteria</taxon>
        <taxon>Bacillati</taxon>
        <taxon>Actinomycetota</taxon>
        <taxon>Actinomycetes</taxon>
        <taxon>Streptosporangiales</taxon>
        <taxon>Nocardiopsidaceae</taxon>
        <taxon>Nocardiopsis</taxon>
    </lineage>
</organism>
<feature type="transmembrane region" description="Helical" evidence="1">
    <location>
        <begin position="20"/>
        <end position="45"/>
    </location>
</feature>
<keyword evidence="1" id="KW-1133">Transmembrane helix</keyword>
<dbReference type="Proteomes" id="UP000467124">
    <property type="component" value="Unassembled WGS sequence"/>
</dbReference>
<keyword evidence="1" id="KW-0472">Membrane</keyword>